<organism evidence="4 5">
    <name type="scientific">Thiocapsa roseopersicina</name>
    <dbReference type="NCBI Taxonomy" id="1058"/>
    <lineage>
        <taxon>Bacteria</taxon>
        <taxon>Pseudomonadati</taxon>
        <taxon>Pseudomonadota</taxon>
        <taxon>Gammaproteobacteria</taxon>
        <taxon>Chromatiales</taxon>
        <taxon>Chromatiaceae</taxon>
        <taxon>Thiocapsa</taxon>
    </lineage>
</organism>
<accession>A0A1H2SU29</accession>
<keyword evidence="5" id="KW-1185">Reference proteome</keyword>
<dbReference type="Pfam" id="PF01990">
    <property type="entry name" value="ATP-synt_F"/>
    <property type="match status" value="1"/>
</dbReference>
<dbReference type="Proteomes" id="UP000198816">
    <property type="component" value="Unassembled WGS sequence"/>
</dbReference>
<proteinExistence type="inferred from homology"/>
<keyword evidence="3" id="KW-0406">Ion transport</keyword>
<dbReference type="GO" id="GO:0046961">
    <property type="term" value="F:proton-transporting ATPase activity, rotational mechanism"/>
    <property type="evidence" value="ECO:0007669"/>
    <property type="project" value="InterPro"/>
</dbReference>
<dbReference type="InterPro" id="IPR008218">
    <property type="entry name" value="ATPase_V1-cplx_f_g_su"/>
</dbReference>
<sequence length="120" mass="13419">MDAQHTYDYDRPTRMLFLGEDRLADGFRLIGFETHPNPDPELVDRTIRELLRGREKAFVVVDDAVMAQDIPSLKRVRREGGRIVVIAVPPLGEQPQLGSEVARRLAALFGNAVVNAKAEP</sequence>
<evidence type="ECO:0000256" key="1">
    <source>
        <dbReference type="ARBA" id="ARBA00010148"/>
    </source>
</evidence>
<dbReference type="Gene3D" id="3.40.50.10580">
    <property type="entry name" value="ATPase, V1 complex, subunit F"/>
    <property type="match status" value="1"/>
</dbReference>
<dbReference type="SUPFAM" id="SSF159468">
    <property type="entry name" value="AtpF-like"/>
    <property type="match status" value="1"/>
</dbReference>
<dbReference type="InterPro" id="IPR036906">
    <property type="entry name" value="ATPase_V1_fsu_sf"/>
</dbReference>
<dbReference type="EMBL" id="FNNZ01000003">
    <property type="protein sequence ID" value="SDW35156.1"/>
    <property type="molecule type" value="Genomic_DNA"/>
</dbReference>
<evidence type="ECO:0000313" key="4">
    <source>
        <dbReference type="EMBL" id="SDW35156.1"/>
    </source>
</evidence>
<evidence type="ECO:0000256" key="2">
    <source>
        <dbReference type="ARBA" id="ARBA00022448"/>
    </source>
</evidence>
<evidence type="ECO:0000313" key="5">
    <source>
        <dbReference type="Proteomes" id="UP000198816"/>
    </source>
</evidence>
<reference evidence="5" key="1">
    <citation type="submission" date="2016-10" db="EMBL/GenBank/DDBJ databases">
        <authorList>
            <person name="Varghese N."/>
            <person name="Submissions S."/>
        </authorList>
    </citation>
    <scope>NUCLEOTIDE SEQUENCE [LARGE SCALE GENOMIC DNA]</scope>
    <source>
        <strain evidence="5">DSM 217</strain>
    </source>
</reference>
<gene>
    <name evidence="4" type="ORF">SAMN05421783_103149</name>
</gene>
<dbReference type="AlphaFoldDB" id="A0A1H2SU29"/>
<protein>
    <recommendedName>
        <fullName evidence="6">V/A-type H+-transporting ATPase subunit F</fullName>
    </recommendedName>
</protein>
<comment type="similarity">
    <text evidence="1">Belongs to the V-ATPase F subunit family.</text>
</comment>
<evidence type="ECO:0008006" key="6">
    <source>
        <dbReference type="Google" id="ProtNLM"/>
    </source>
</evidence>
<evidence type="ECO:0000256" key="3">
    <source>
        <dbReference type="ARBA" id="ARBA00023065"/>
    </source>
</evidence>
<dbReference type="STRING" id="1058.SAMN05421783_103149"/>
<name>A0A1H2SU29_THIRO</name>
<keyword evidence="2" id="KW-0813">Transport</keyword>